<dbReference type="GO" id="GO:0003677">
    <property type="term" value="F:DNA binding"/>
    <property type="evidence" value="ECO:0007669"/>
    <property type="project" value="UniProtKB-KW"/>
</dbReference>
<dbReference type="Proteomes" id="UP000825935">
    <property type="component" value="Chromosome 10"/>
</dbReference>
<organism evidence="16 17">
    <name type="scientific">Ceratopteris richardii</name>
    <name type="common">Triangle waterfern</name>
    <dbReference type="NCBI Taxonomy" id="49495"/>
    <lineage>
        <taxon>Eukaryota</taxon>
        <taxon>Viridiplantae</taxon>
        <taxon>Streptophyta</taxon>
        <taxon>Embryophyta</taxon>
        <taxon>Tracheophyta</taxon>
        <taxon>Polypodiopsida</taxon>
        <taxon>Polypodiidae</taxon>
        <taxon>Polypodiales</taxon>
        <taxon>Pteridineae</taxon>
        <taxon>Pteridaceae</taxon>
        <taxon>Parkerioideae</taxon>
        <taxon>Ceratopteris</taxon>
    </lineage>
</organism>
<evidence type="ECO:0000256" key="4">
    <source>
        <dbReference type="ARBA" id="ARBA00022723"/>
    </source>
</evidence>
<feature type="domain" description="CCHC-type" evidence="15">
    <location>
        <begin position="704"/>
        <end position="719"/>
    </location>
</feature>
<sequence length="726" mass="79995">MAAPSSSSPFILTSNSIAAIVNGNTNLRPLLQVLDVKEIQTSQKDKRFRLLLSDGSLVQQGVLATQLNQSVHSGQIKRGSILQLLDYVCHDIRGLRFLMVLNMEVIGFSDDTIGNPKQLVANVNIAEVNTSSNPAETSSNGHGIETSPARPSVPISNLNQPSTCSPNGRPVVSPVYEPVPVYSNKGPIARNLAPAKILPIAALTPYMGRWAIKGRVTAKTQLRRFHNAKGDGRVFSFDLLDSDGGEIRATCFNSTADQFIDRIEVGKLYMVSKGTLKPAQKSFNHLKHDFEITLENSSTIESINEDDDSIPQQQFNFMSISKIENLEENSIIDVLGVVVGVSPTSTILRKNGTETEKRTVQLRDDSGCSIELTMWGNFCAREGSILQDAYNSNRTAILAIKAGRISTFSGKSVGTISSTQLLVDPDLPEAQQLRAWFESGGRTSAFKPISHEGSTDVPIQMRTTVAEIKEKGLGRSGKPDWIALKGIISFIKTDKFCYTACPLFTGDKQCNRKVTICSDGRWHCDRCDKSMDECEYRYLLSLQVQDHSGVTWVTAFQEAAEQIMGVSARDLQSWKEDGDQRFESIIQKVLFSERLFSVKVKEETYNDELSLKCSVLKADHLNYVSENKILLDSIRSLTREEHYQESTLHNDMPSNISISSAGFMSTSSPSKYIRDKAGSMSTASPNKYVNGGGSSGFSSPDGSCFKCGKTGHWVKDCPRQGTKRFR</sequence>
<dbReference type="Pfam" id="PF08646">
    <property type="entry name" value="Rep_fac-A_C"/>
    <property type="match status" value="1"/>
</dbReference>
<evidence type="ECO:0000256" key="11">
    <source>
        <dbReference type="ARBA" id="ARBA00023242"/>
    </source>
</evidence>
<evidence type="ECO:0000256" key="10">
    <source>
        <dbReference type="ARBA" id="ARBA00023204"/>
    </source>
</evidence>
<dbReference type="EMBL" id="CM035415">
    <property type="protein sequence ID" value="KAH7426618.1"/>
    <property type="molecule type" value="Genomic_DNA"/>
</dbReference>
<dbReference type="CDD" id="cd04475">
    <property type="entry name" value="RPA1_DBD_B"/>
    <property type="match status" value="1"/>
</dbReference>
<keyword evidence="4 13" id="KW-0479">Metal-binding</keyword>
<evidence type="ECO:0000256" key="7">
    <source>
        <dbReference type="ARBA" id="ARBA00022833"/>
    </source>
</evidence>
<proteinExistence type="inferred from homology"/>
<dbReference type="InterPro" id="IPR013955">
    <property type="entry name" value="Rep_factor-A_C"/>
</dbReference>
<gene>
    <name evidence="16" type="ORF">KP509_10G009100</name>
</gene>
<comment type="caution">
    <text evidence="16">The sequence shown here is derived from an EMBL/GenBank/DDBJ whole genome shotgun (WGS) entry which is preliminary data.</text>
</comment>
<dbReference type="CDD" id="cd04474">
    <property type="entry name" value="RPA1_DBD_A"/>
    <property type="match status" value="1"/>
</dbReference>
<dbReference type="FunFam" id="2.40.50.140:FF:000041">
    <property type="entry name" value="Replication protein A subunit"/>
    <property type="match status" value="1"/>
</dbReference>
<evidence type="ECO:0000256" key="14">
    <source>
        <dbReference type="SAM" id="MobiDB-lite"/>
    </source>
</evidence>
<dbReference type="InterPro" id="IPR001878">
    <property type="entry name" value="Znf_CCHC"/>
</dbReference>
<dbReference type="InterPro" id="IPR004365">
    <property type="entry name" value="NA-bd_OB_tRNA"/>
</dbReference>
<evidence type="ECO:0000256" key="8">
    <source>
        <dbReference type="ARBA" id="ARBA00023125"/>
    </source>
</evidence>
<evidence type="ECO:0000256" key="6">
    <source>
        <dbReference type="ARBA" id="ARBA00022771"/>
    </source>
</evidence>
<keyword evidence="8 13" id="KW-0238">DNA-binding</keyword>
<comment type="function">
    <text evidence="13">Component of the replication protein A complex (RPA) required for DNA recombination, repair and replication. The activity of RPA is mediated by single-stranded DNA binding and protein interactions. Probably involved in repair of double-strand DNA breaks (DSBs) induced by genotoxic stresses.</text>
</comment>
<evidence type="ECO:0000259" key="15">
    <source>
        <dbReference type="PROSITE" id="PS50158"/>
    </source>
</evidence>
<accession>A0A8T2TW33</accession>
<dbReference type="InterPro" id="IPR004591">
    <property type="entry name" value="Rfa1"/>
</dbReference>
<keyword evidence="5" id="KW-0227">DNA damage</keyword>
<dbReference type="InterPro" id="IPR007199">
    <property type="entry name" value="Rep_factor-A_N"/>
</dbReference>
<keyword evidence="9" id="KW-0233">DNA recombination</keyword>
<dbReference type="InterPro" id="IPR036875">
    <property type="entry name" value="Znf_CCHC_sf"/>
</dbReference>
<dbReference type="GO" id="GO:0007140">
    <property type="term" value="P:male meiotic nuclear division"/>
    <property type="evidence" value="ECO:0007669"/>
    <property type="project" value="UniProtKB-ARBA"/>
</dbReference>
<evidence type="ECO:0000313" key="16">
    <source>
        <dbReference type="EMBL" id="KAH7426618.1"/>
    </source>
</evidence>
<dbReference type="PROSITE" id="PS50158">
    <property type="entry name" value="ZF_CCHC"/>
    <property type="match status" value="1"/>
</dbReference>
<dbReference type="Gene3D" id="2.40.50.140">
    <property type="entry name" value="Nucleic acid-binding proteins"/>
    <property type="match status" value="4"/>
</dbReference>
<dbReference type="Pfam" id="PF01336">
    <property type="entry name" value="tRNA_anti-codon"/>
    <property type="match status" value="1"/>
</dbReference>
<evidence type="ECO:0000256" key="13">
    <source>
        <dbReference type="RuleBase" id="RU364130"/>
    </source>
</evidence>
<comment type="subunit">
    <text evidence="13">Heterotrimer of RPA1, RPA2 and RPA3 (canonical replication protein A complex).</text>
</comment>
<dbReference type="InterPro" id="IPR031657">
    <property type="entry name" value="REPA_OB_2"/>
</dbReference>
<dbReference type="FunFam" id="2.40.50.140:FF:000117">
    <property type="entry name" value="Replication protein A subunit"/>
    <property type="match status" value="1"/>
</dbReference>
<evidence type="ECO:0000313" key="17">
    <source>
        <dbReference type="Proteomes" id="UP000825935"/>
    </source>
</evidence>
<dbReference type="FunFam" id="2.40.50.140:FF:000090">
    <property type="entry name" value="Replication protein A subunit"/>
    <property type="match status" value="1"/>
</dbReference>
<evidence type="ECO:0000256" key="5">
    <source>
        <dbReference type="ARBA" id="ARBA00022763"/>
    </source>
</evidence>
<feature type="compositionally biased region" description="Polar residues" evidence="14">
    <location>
        <begin position="131"/>
        <end position="141"/>
    </location>
</feature>
<dbReference type="OMA" id="ECASYRI"/>
<feature type="compositionally biased region" description="Polar residues" evidence="14">
    <location>
        <begin position="154"/>
        <end position="166"/>
    </location>
</feature>
<feature type="region of interest" description="Disordered" evidence="14">
    <location>
        <begin position="131"/>
        <end position="169"/>
    </location>
</feature>
<dbReference type="SUPFAM" id="SSF57756">
    <property type="entry name" value="Retrovirus zinc finger-like domains"/>
    <property type="match status" value="1"/>
</dbReference>
<dbReference type="Pfam" id="PF04057">
    <property type="entry name" value="Rep-A_N"/>
    <property type="match status" value="1"/>
</dbReference>
<dbReference type="Pfam" id="PF00098">
    <property type="entry name" value="zf-CCHC"/>
    <property type="match status" value="1"/>
</dbReference>
<dbReference type="NCBIfam" id="TIGR00617">
    <property type="entry name" value="rpa1"/>
    <property type="match status" value="1"/>
</dbReference>
<evidence type="ECO:0000256" key="2">
    <source>
        <dbReference type="ARBA" id="ARBA00005690"/>
    </source>
</evidence>
<dbReference type="SMART" id="SM00343">
    <property type="entry name" value="ZnF_C2HC"/>
    <property type="match status" value="1"/>
</dbReference>
<reference evidence="16" key="1">
    <citation type="submission" date="2021-08" db="EMBL/GenBank/DDBJ databases">
        <title>WGS assembly of Ceratopteris richardii.</title>
        <authorList>
            <person name="Marchant D.B."/>
            <person name="Chen G."/>
            <person name="Jenkins J."/>
            <person name="Shu S."/>
            <person name="Leebens-Mack J."/>
            <person name="Grimwood J."/>
            <person name="Schmutz J."/>
            <person name="Soltis P."/>
            <person name="Soltis D."/>
            <person name="Chen Z.-H."/>
        </authorList>
    </citation>
    <scope>NUCLEOTIDE SEQUENCE</scope>
    <source>
        <strain evidence="16">Whitten #5841</strain>
        <tissue evidence="16">Leaf</tissue>
    </source>
</reference>
<comment type="subcellular location">
    <subcellularLocation>
        <location evidence="1 13">Nucleus</location>
    </subcellularLocation>
</comment>
<dbReference type="PANTHER" id="PTHR47165">
    <property type="entry name" value="OS03G0429900 PROTEIN"/>
    <property type="match status" value="1"/>
</dbReference>
<dbReference type="CDD" id="cd04476">
    <property type="entry name" value="RPA1_DBD_C"/>
    <property type="match status" value="1"/>
</dbReference>
<keyword evidence="17" id="KW-1185">Reference proteome</keyword>
<keyword evidence="3 13" id="KW-0235">DNA replication</keyword>
<dbReference type="SUPFAM" id="SSF50249">
    <property type="entry name" value="Nucleic acid-binding proteins"/>
    <property type="match status" value="4"/>
</dbReference>
<dbReference type="CDD" id="cd04477">
    <property type="entry name" value="RPA1N"/>
    <property type="match status" value="1"/>
</dbReference>
<dbReference type="GO" id="GO:0006281">
    <property type="term" value="P:DNA repair"/>
    <property type="evidence" value="ECO:0007669"/>
    <property type="project" value="UniProtKB-KW"/>
</dbReference>
<protein>
    <recommendedName>
        <fullName evidence="13">Replication protein A subunit</fullName>
    </recommendedName>
</protein>
<dbReference type="InterPro" id="IPR047192">
    <property type="entry name" value="Euk_RPA1_DBD_C"/>
</dbReference>
<evidence type="ECO:0000256" key="3">
    <source>
        <dbReference type="ARBA" id="ARBA00022705"/>
    </source>
</evidence>
<evidence type="ECO:0000256" key="12">
    <source>
        <dbReference type="PROSITE-ProRule" id="PRU00047"/>
    </source>
</evidence>
<dbReference type="PANTHER" id="PTHR47165:SF4">
    <property type="entry name" value="OS03G0429900 PROTEIN"/>
    <property type="match status" value="1"/>
</dbReference>
<dbReference type="GO" id="GO:0005634">
    <property type="term" value="C:nucleus"/>
    <property type="evidence" value="ECO:0007669"/>
    <property type="project" value="UniProtKB-SubCell"/>
</dbReference>
<dbReference type="GO" id="GO:0008270">
    <property type="term" value="F:zinc ion binding"/>
    <property type="evidence" value="ECO:0007669"/>
    <property type="project" value="UniProtKB-KW"/>
</dbReference>
<dbReference type="InterPro" id="IPR012340">
    <property type="entry name" value="NA-bd_OB-fold"/>
</dbReference>
<dbReference type="Gene3D" id="4.10.60.10">
    <property type="entry name" value="Zinc finger, CCHC-type"/>
    <property type="match status" value="1"/>
</dbReference>
<keyword evidence="6 12" id="KW-0863">Zinc-finger</keyword>
<keyword evidence="10" id="KW-0234">DNA repair</keyword>
<evidence type="ECO:0000256" key="1">
    <source>
        <dbReference type="ARBA" id="ARBA00004123"/>
    </source>
</evidence>
<evidence type="ECO:0000256" key="9">
    <source>
        <dbReference type="ARBA" id="ARBA00023172"/>
    </source>
</evidence>
<dbReference type="GO" id="GO:0006260">
    <property type="term" value="P:DNA replication"/>
    <property type="evidence" value="ECO:0007669"/>
    <property type="project" value="UniProtKB-KW"/>
</dbReference>
<dbReference type="AlphaFoldDB" id="A0A8T2TW33"/>
<dbReference type="Pfam" id="PF16900">
    <property type="entry name" value="REPA_OB_2"/>
    <property type="match status" value="1"/>
</dbReference>
<keyword evidence="7 13" id="KW-0862">Zinc</keyword>
<dbReference type="FunFam" id="2.40.50.140:FF:000064">
    <property type="entry name" value="Replication protein A subunit"/>
    <property type="match status" value="1"/>
</dbReference>
<dbReference type="GO" id="GO:0006310">
    <property type="term" value="P:DNA recombination"/>
    <property type="evidence" value="ECO:0007669"/>
    <property type="project" value="UniProtKB-KW"/>
</dbReference>
<name>A0A8T2TW33_CERRI</name>
<comment type="similarity">
    <text evidence="2 13">Belongs to the replication factor A protein 1 family.</text>
</comment>
<keyword evidence="11 13" id="KW-0539">Nucleus</keyword>
<dbReference type="OrthoDB" id="1751331at2759"/>